<proteinExistence type="predicted"/>
<organism evidence="1 2">
    <name type="scientific">Suillus fuscotomentosus</name>
    <dbReference type="NCBI Taxonomy" id="1912939"/>
    <lineage>
        <taxon>Eukaryota</taxon>
        <taxon>Fungi</taxon>
        <taxon>Dikarya</taxon>
        <taxon>Basidiomycota</taxon>
        <taxon>Agaricomycotina</taxon>
        <taxon>Agaricomycetes</taxon>
        <taxon>Agaricomycetidae</taxon>
        <taxon>Boletales</taxon>
        <taxon>Suillineae</taxon>
        <taxon>Suillaceae</taxon>
        <taxon>Suillus</taxon>
    </lineage>
</organism>
<accession>A0AAD4EIB6</accession>
<evidence type="ECO:0000313" key="1">
    <source>
        <dbReference type="EMBL" id="KAG1906682.1"/>
    </source>
</evidence>
<evidence type="ECO:0000313" key="2">
    <source>
        <dbReference type="Proteomes" id="UP001195769"/>
    </source>
</evidence>
<sequence>MNSTGVSRKTLCSLKKLASLWRSDFHATTTFETVVATAATYIPFLPIQDVKCGLWWSRSLDEDKFYIQDCGTNPTHSWTWSIGDVEDFFTTFDALQDLMVVCSEPDDCVTVTDAEQDYHVCWVEFRPASSQRRHPSAACTSLECKHTFDAPGYYRAALSSPVICGDHVFILYHIEVTNCCHSESVSGMFLQVINWRKGYVNRHFLCHMDICKLDLFYPVDEQKFVIIGPDSIYLYTLQGLNGSPQCRIIYHFPKILHLSLHNSRIRVHGHPSLHGKAARPGLMPSHVPSLESHIMVLESPFKAGKPKAILVINMAIFSDMALHSDMLVEIPWSDWGPQFACYFPHHESHHISVFGSKMAYALPQDHIPNPGQRLKGLSSEGYFYVHIWDFNKRVIARSESVNDTDSPDLRICKPGQMIDSFGEDIFSNRAYIATVCHTPFPTAGSSIFLEQDRLTVTWARHDEISIRVISPIQMEVGPDLTE</sequence>
<dbReference type="RefSeq" id="XP_041232257.1">
    <property type="nucleotide sequence ID" value="XM_041360300.1"/>
</dbReference>
<reference evidence="1" key="1">
    <citation type="journal article" date="2020" name="New Phytol.">
        <title>Comparative genomics reveals dynamic genome evolution in host specialist ectomycorrhizal fungi.</title>
        <authorList>
            <person name="Lofgren L.A."/>
            <person name="Nguyen N.H."/>
            <person name="Vilgalys R."/>
            <person name="Ruytinx J."/>
            <person name="Liao H.L."/>
            <person name="Branco S."/>
            <person name="Kuo A."/>
            <person name="LaButti K."/>
            <person name="Lipzen A."/>
            <person name="Andreopoulos W."/>
            <person name="Pangilinan J."/>
            <person name="Riley R."/>
            <person name="Hundley H."/>
            <person name="Na H."/>
            <person name="Barry K."/>
            <person name="Grigoriev I.V."/>
            <person name="Stajich J.E."/>
            <person name="Kennedy P.G."/>
        </authorList>
    </citation>
    <scope>NUCLEOTIDE SEQUENCE</scope>
    <source>
        <strain evidence="1">FC203</strain>
    </source>
</reference>
<dbReference type="GeneID" id="64654598"/>
<keyword evidence="2" id="KW-1185">Reference proteome</keyword>
<gene>
    <name evidence="1" type="ORF">F5891DRAFT_1003372</name>
</gene>
<dbReference type="EMBL" id="JABBWK010000004">
    <property type="protein sequence ID" value="KAG1906682.1"/>
    <property type="molecule type" value="Genomic_DNA"/>
</dbReference>
<dbReference type="Proteomes" id="UP001195769">
    <property type="component" value="Unassembled WGS sequence"/>
</dbReference>
<comment type="caution">
    <text evidence="1">The sequence shown here is derived from an EMBL/GenBank/DDBJ whole genome shotgun (WGS) entry which is preliminary data.</text>
</comment>
<protein>
    <submittedName>
        <fullName evidence="1">Uncharacterized protein</fullName>
    </submittedName>
</protein>
<name>A0AAD4EIB6_9AGAM</name>
<dbReference type="AlphaFoldDB" id="A0AAD4EIB6"/>